<feature type="domain" description="FecR protein" evidence="2">
    <location>
        <begin position="119"/>
        <end position="206"/>
    </location>
</feature>
<name>A0A7W8ZMJ7_9SPHI</name>
<comment type="caution">
    <text evidence="4">The sequence shown here is derived from an EMBL/GenBank/DDBJ whole genome shotgun (WGS) entry which is preliminary data.</text>
</comment>
<feature type="domain" description="Protein FecR C-terminal" evidence="3">
    <location>
        <begin position="249"/>
        <end position="317"/>
    </location>
</feature>
<dbReference type="AlphaFoldDB" id="A0A7W8ZMJ7"/>
<dbReference type="Proteomes" id="UP000537204">
    <property type="component" value="Unassembled WGS sequence"/>
</dbReference>
<dbReference type="PANTHER" id="PTHR30273:SF2">
    <property type="entry name" value="PROTEIN FECR"/>
    <property type="match status" value="1"/>
</dbReference>
<dbReference type="Pfam" id="PF16344">
    <property type="entry name" value="FecR_C"/>
    <property type="match status" value="1"/>
</dbReference>
<dbReference type="RefSeq" id="WP_183882322.1">
    <property type="nucleotide sequence ID" value="NZ_JACHCD010000001.1"/>
</dbReference>
<dbReference type="Gene3D" id="2.60.120.1440">
    <property type="match status" value="1"/>
</dbReference>
<evidence type="ECO:0000313" key="4">
    <source>
        <dbReference type="EMBL" id="MBB5636613.1"/>
    </source>
</evidence>
<keyword evidence="1" id="KW-1133">Transmembrane helix</keyword>
<dbReference type="PANTHER" id="PTHR30273">
    <property type="entry name" value="PERIPLASMIC SIGNAL SENSOR AND SIGMA FACTOR ACTIVATOR FECR-RELATED"/>
    <property type="match status" value="1"/>
</dbReference>
<evidence type="ECO:0000259" key="2">
    <source>
        <dbReference type="Pfam" id="PF04773"/>
    </source>
</evidence>
<sequence>MKDDLTFQNIILNHFNAPDDEVLAKQVAALRQLSEENETIFQETKTIWESSVLTKRLYELDRLGSARKFSERLSGASLVKRRSFGWLKVAAAVMATGAAAFFFYPKPVEVPFLVKETKQQIDSVLLSDGTKVILAENTRIRYPQKLADSARQITLVKGQAFFKVHHEVKRAFNVLVGQSKVTVLGTSFNINYHNASIKLAVKTGKVMFTPNSVSSFAILVAGQAINYNEAGHKMEWESSSNATSWITKELVFVDMPLDEVCKQVSAYYKVNLVVHDKMRSAKKFNANFKDSNLDEILTVLKQTYKIKIDSSDHQITIKNL</sequence>
<organism evidence="4 5">
    <name type="scientific">Pedobacter cryoconitis</name>
    <dbReference type="NCBI Taxonomy" id="188932"/>
    <lineage>
        <taxon>Bacteria</taxon>
        <taxon>Pseudomonadati</taxon>
        <taxon>Bacteroidota</taxon>
        <taxon>Sphingobacteriia</taxon>
        <taxon>Sphingobacteriales</taxon>
        <taxon>Sphingobacteriaceae</taxon>
        <taxon>Pedobacter</taxon>
    </lineage>
</organism>
<keyword evidence="1" id="KW-0812">Transmembrane</keyword>
<gene>
    <name evidence="4" type="ORF">HDE68_002514</name>
</gene>
<evidence type="ECO:0000313" key="5">
    <source>
        <dbReference type="Proteomes" id="UP000537204"/>
    </source>
</evidence>
<dbReference type="Pfam" id="PF04773">
    <property type="entry name" value="FecR"/>
    <property type="match status" value="1"/>
</dbReference>
<dbReference type="InterPro" id="IPR032508">
    <property type="entry name" value="FecR_C"/>
</dbReference>
<reference evidence="4 5" key="1">
    <citation type="submission" date="2020-08" db="EMBL/GenBank/DDBJ databases">
        <title>Genomic Encyclopedia of Type Strains, Phase IV (KMG-V): Genome sequencing to study the core and pangenomes of soil and plant-associated prokaryotes.</title>
        <authorList>
            <person name="Whitman W."/>
        </authorList>
    </citation>
    <scope>NUCLEOTIDE SEQUENCE [LARGE SCALE GENOMIC DNA]</scope>
    <source>
        <strain evidence="4 5">S3M1</strain>
    </source>
</reference>
<proteinExistence type="predicted"/>
<dbReference type="EMBL" id="JACHCE010000003">
    <property type="protein sequence ID" value="MBB5636613.1"/>
    <property type="molecule type" value="Genomic_DNA"/>
</dbReference>
<accession>A0A7W8ZMJ7</accession>
<dbReference type="GO" id="GO:0016989">
    <property type="term" value="F:sigma factor antagonist activity"/>
    <property type="evidence" value="ECO:0007669"/>
    <property type="project" value="TreeGrafter"/>
</dbReference>
<evidence type="ECO:0000256" key="1">
    <source>
        <dbReference type="SAM" id="Phobius"/>
    </source>
</evidence>
<protein>
    <submittedName>
        <fullName evidence="4">Ferric-dicitrate binding protein FerR (Iron transport regulator)</fullName>
    </submittedName>
</protein>
<dbReference type="PIRSF" id="PIRSF018266">
    <property type="entry name" value="FecR"/>
    <property type="match status" value="1"/>
</dbReference>
<feature type="transmembrane region" description="Helical" evidence="1">
    <location>
        <begin position="85"/>
        <end position="104"/>
    </location>
</feature>
<dbReference type="InterPro" id="IPR006860">
    <property type="entry name" value="FecR"/>
</dbReference>
<keyword evidence="1" id="KW-0472">Membrane</keyword>
<dbReference type="InterPro" id="IPR012373">
    <property type="entry name" value="Ferrdict_sens_TM"/>
</dbReference>
<dbReference type="Gene3D" id="3.55.50.30">
    <property type="match status" value="1"/>
</dbReference>
<evidence type="ECO:0000259" key="3">
    <source>
        <dbReference type="Pfam" id="PF16344"/>
    </source>
</evidence>